<dbReference type="InterPro" id="IPR006171">
    <property type="entry name" value="TOPRIM_dom"/>
</dbReference>
<sequence>MKLVIVESPTKAKTITKFLGSDFIVESSFGHVRDLPVSKMGIDIKHDFEPKYVVPKKAKVNLKKLQDLAKKSDQIILATDQDREGEAIAWHLAEALKVKTKDTNRIVFHEITKTAIAEALEQPRKIDMKLVDAQQARRILDRLVGYELSPFLWKKVAKGLSAGRVQSVAVRLIIEREREIKKFNIEEYWSVQANLQNGQKLPFLARLNKINGQTIAKLEIKNQEQAEKILTELKGAKYLVADLEKKQTKKQPPNPFTTSSLQQTANRWLGFSAKQTMLVAQQLYEMGFITYMRTDSLNLADKFLNEAAEYLKTNLGEKYSLTRRFKTKAKGAQEAHEAIRPSEVSRTPDSIAGDLNSNQNKLYKLIWQRAIGSQMTEAIIDATVVDIDAVATSPLIKGVRGINYQFRANGQIIEFDGYLKIYPEASQEIVLPEMKIKEELELLAIKPEQHFTKPPARFSDAGLVKELEKHGIGRPSTYAPTINTIIDRNYVERDENKRLAPTDIAFVVIDLLVEHFPKIVDYEFTAKMENDLDAIAEGSVKWQPIVKEFYEPFHANLESKYESINKNDIVPEEKSSEICDKCGAPMIIKTGRFGKFLACSAFPECKNIKSLPGTDRDKNGQPDNKEIAGLKDKYKAEICGKCGAPMIVKIGKFGPFLACSAYPKCKNIKGLNGVGQSTGLTCPVCQKGEIVQKRSRRGIFYACNQYPDCKTAFWGKPTGEKCPDCDSLLIEDAKKGEVKCSNKECGYIK</sequence>
<dbReference type="InterPro" id="IPR013498">
    <property type="entry name" value="Topo_IA_Znf"/>
</dbReference>
<reference evidence="14 15" key="1">
    <citation type="journal article" date="2015" name="Nature">
        <title>rRNA introns, odd ribosomes, and small enigmatic genomes across a large radiation of phyla.</title>
        <authorList>
            <person name="Brown C.T."/>
            <person name="Hug L.A."/>
            <person name="Thomas B.C."/>
            <person name="Sharon I."/>
            <person name="Castelle C.J."/>
            <person name="Singh A."/>
            <person name="Wilkins M.J."/>
            <person name="Williams K.H."/>
            <person name="Banfield J.F."/>
        </authorList>
    </citation>
    <scope>NUCLEOTIDE SEQUENCE [LARGE SCALE GENOMIC DNA]</scope>
</reference>
<dbReference type="PATRIC" id="fig|1618635.3.peg.377"/>
<evidence type="ECO:0000256" key="7">
    <source>
        <dbReference type="ARBA" id="ARBA00023029"/>
    </source>
</evidence>
<feature type="domain" description="Toprim" evidence="12">
    <location>
        <begin position="1"/>
        <end position="111"/>
    </location>
</feature>
<dbReference type="SMART" id="SM00436">
    <property type="entry name" value="TOP1Bc"/>
    <property type="match status" value="1"/>
</dbReference>
<dbReference type="Pfam" id="PF01396">
    <property type="entry name" value="Zn_ribbon_Top1"/>
    <property type="match status" value="3"/>
</dbReference>
<evidence type="ECO:0000256" key="11">
    <source>
        <dbReference type="SAM" id="MobiDB-lite"/>
    </source>
</evidence>
<dbReference type="InterPro" id="IPR023405">
    <property type="entry name" value="Topo_IA_core_domain"/>
</dbReference>
<dbReference type="SMART" id="SM00493">
    <property type="entry name" value="TOPRIM"/>
    <property type="match status" value="1"/>
</dbReference>
<evidence type="ECO:0000256" key="8">
    <source>
        <dbReference type="ARBA" id="ARBA00023125"/>
    </source>
</evidence>
<dbReference type="InterPro" id="IPR003601">
    <property type="entry name" value="Topo_IA_2"/>
</dbReference>
<dbReference type="Gene3D" id="3.40.50.140">
    <property type="match status" value="1"/>
</dbReference>
<comment type="catalytic activity">
    <reaction evidence="1 10">
        <text>ATP-independent breakage of single-stranded DNA, followed by passage and rejoining.</text>
        <dbReference type="EC" id="5.6.2.1"/>
    </reaction>
</comment>
<dbReference type="InterPro" id="IPR023406">
    <property type="entry name" value="Topo_IA_AS"/>
</dbReference>
<gene>
    <name evidence="10" type="primary">topA</name>
    <name evidence="14" type="ORF">UU43_C0005G0023</name>
</gene>
<evidence type="ECO:0000256" key="1">
    <source>
        <dbReference type="ARBA" id="ARBA00000213"/>
    </source>
</evidence>
<keyword evidence="6" id="KW-0460">Magnesium</keyword>
<dbReference type="PANTHER" id="PTHR42785">
    <property type="entry name" value="DNA TOPOISOMERASE, TYPE IA, CORE"/>
    <property type="match status" value="1"/>
</dbReference>
<dbReference type="InterPro" id="IPR028612">
    <property type="entry name" value="Topoisom_1_IA"/>
</dbReference>
<comment type="similarity">
    <text evidence="2 10">Belongs to the type IA topoisomerase family.</text>
</comment>
<dbReference type="GO" id="GO:0003917">
    <property type="term" value="F:DNA topoisomerase type I (single strand cut, ATP-independent) activity"/>
    <property type="evidence" value="ECO:0007669"/>
    <property type="project" value="UniProtKB-UniRule"/>
</dbReference>
<evidence type="ECO:0000259" key="13">
    <source>
        <dbReference type="PROSITE" id="PS52039"/>
    </source>
</evidence>
<feature type="active site" description="O-(5'-phospho-DNA)-tyrosine intermediate" evidence="10">
    <location>
        <position position="291"/>
    </location>
</feature>
<evidence type="ECO:0000259" key="12">
    <source>
        <dbReference type="PROSITE" id="PS50880"/>
    </source>
</evidence>
<evidence type="ECO:0000256" key="2">
    <source>
        <dbReference type="ARBA" id="ARBA00009446"/>
    </source>
</evidence>
<feature type="site" description="Interaction with DNA" evidence="10">
    <location>
        <position position="138"/>
    </location>
</feature>
<feature type="domain" description="Topo IA-type catalytic" evidence="13">
    <location>
        <begin position="127"/>
        <end position="557"/>
    </location>
</feature>
<dbReference type="CDD" id="cd03363">
    <property type="entry name" value="TOPRIM_TopoIA_TopoI"/>
    <property type="match status" value="1"/>
</dbReference>
<dbReference type="GO" id="GO:0008270">
    <property type="term" value="F:zinc ion binding"/>
    <property type="evidence" value="ECO:0007669"/>
    <property type="project" value="UniProtKB-KW"/>
</dbReference>
<dbReference type="InterPro" id="IPR034149">
    <property type="entry name" value="TOPRIM_TopoI"/>
</dbReference>
<feature type="site" description="Interaction with DNA" evidence="10">
    <location>
        <position position="153"/>
    </location>
</feature>
<keyword evidence="3" id="KW-0479">Metal-binding</keyword>
<dbReference type="NCBIfam" id="TIGR01051">
    <property type="entry name" value="topA_bact"/>
    <property type="match status" value="1"/>
</dbReference>
<feature type="site" description="Interaction with DNA" evidence="10">
    <location>
        <position position="488"/>
    </location>
</feature>
<keyword evidence="4" id="KW-0863">Zinc-finger</keyword>
<dbReference type="EC" id="5.6.2.1" evidence="10"/>
<evidence type="ECO:0000256" key="6">
    <source>
        <dbReference type="ARBA" id="ARBA00022842"/>
    </source>
</evidence>
<feature type="region of interest" description="Disordered" evidence="11">
    <location>
        <begin position="332"/>
        <end position="351"/>
    </location>
</feature>
<dbReference type="AlphaFoldDB" id="A0A0G0XUB0"/>
<feature type="site" description="Interaction with DNA" evidence="10">
    <location>
        <position position="146"/>
    </location>
</feature>
<organism evidence="14 15">
    <name type="scientific">Candidatus Falkowbacteria bacterium GW2011_GWA2_41_14</name>
    <dbReference type="NCBI Taxonomy" id="1618635"/>
    <lineage>
        <taxon>Bacteria</taxon>
        <taxon>Candidatus Falkowiibacteriota</taxon>
    </lineage>
</organism>
<dbReference type="Gene3D" id="3.30.65.10">
    <property type="entry name" value="Bacterial Topoisomerase I, domain 1"/>
    <property type="match status" value="3"/>
</dbReference>
<dbReference type="CDD" id="cd00186">
    <property type="entry name" value="TOP1Ac"/>
    <property type="match status" value="1"/>
</dbReference>
<evidence type="ECO:0000256" key="10">
    <source>
        <dbReference type="HAMAP-Rule" id="MF_00952"/>
    </source>
</evidence>
<evidence type="ECO:0000313" key="14">
    <source>
        <dbReference type="EMBL" id="KKR91492.1"/>
    </source>
</evidence>
<dbReference type="Pfam" id="PF01751">
    <property type="entry name" value="Toprim"/>
    <property type="match status" value="1"/>
</dbReference>
<evidence type="ECO:0000256" key="5">
    <source>
        <dbReference type="ARBA" id="ARBA00022833"/>
    </source>
</evidence>
<keyword evidence="5" id="KW-0862">Zinc</keyword>
<dbReference type="PROSITE" id="PS52039">
    <property type="entry name" value="TOPO_IA_2"/>
    <property type="match status" value="1"/>
</dbReference>
<dbReference type="SUPFAM" id="SSF57783">
    <property type="entry name" value="Zinc beta-ribbon"/>
    <property type="match status" value="3"/>
</dbReference>
<dbReference type="PROSITE" id="PS00396">
    <property type="entry name" value="TOPO_IA_1"/>
    <property type="match status" value="1"/>
</dbReference>
<keyword evidence="7 10" id="KW-0799">Topoisomerase</keyword>
<proteinExistence type="inferred from homology"/>
<keyword evidence="8 10" id="KW-0238">DNA-binding</keyword>
<dbReference type="InterPro" id="IPR005733">
    <property type="entry name" value="TopoI_bac-type"/>
</dbReference>
<dbReference type="PRINTS" id="PR00417">
    <property type="entry name" value="PRTPISMRASEI"/>
</dbReference>
<dbReference type="Gene3D" id="1.10.460.10">
    <property type="entry name" value="Topoisomerase I, domain 2"/>
    <property type="match status" value="1"/>
</dbReference>
<feature type="site" description="Interaction with DNA" evidence="10">
    <location>
        <position position="137"/>
    </location>
</feature>
<dbReference type="GO" id="GO:0005694">
    <property type="term" value="C:chromosome"/>
    <property type="evidence" value="ECO:0007669"/>
    <property type="project" value="InterPro"/>
</dbReference>
<feature type="site" description="Interaction with DNA" evidence="10">
    <location>
        <position position="293"/>
    </location>
</feature>
<evidence type="ECO:0000256" key="4">
    <source>
        <dbReference type="ARBA" id="ARBA00022771"/>
    </source>
</evidence>
<dbReference type="Gene3D" id="2.70.20.10">
    <property type="entry name" value="Topoisomerase I, domain 3"/>
    <property type="match status" value="1"/>
</dbReference>
<feature type="region of interest" description="Interaction with DNA" evidence="10">
    <location>
        <begin position="161"/>
        <end position="166"/>
    </location>
</feature>
<dbReference type="GO" id="GO:0006265">
    <property type="term" value="P:DNA topological change"/>
    <property type="evidence" value="ECO:0007669"/>
    <property type="project" value="UniProtKB-UniRule"/>
</dbReference>
<dbReference type="InterPro" id="IPR013826">
    <property type="entry name" value="Topo_IA_cen_sub3"/>
</dbReference>
<dbReference type="SMART" id="SM00437">
    <property type="entry name" value="TOP1Ac"/>
    <property type="match status" value="1"/>
</dbReference>
<dbReference type="InterPro" id="IPR000380">
    <property type="entry name" value="Topo_IA"/>
</dbReference>
<evidence type="ECO:0000313" key="15">
    <source>
        <dbReference type="Proteomes" id="UP000034190"/>
    </source>
</evidence>
<name>A0A0G0XUB0_9BACT</name>
<evidence type="ECO:0000256" key="9">
    <source>
        <dbReference type="ARBA" id="ARBA00023235"/>
    </source>
</evidence>
<dbReference type="InterPro" id="IPR003602">
    <property type="entry name" value="Topo_IA_DNA-bd_dom"/>
</dbReference>
<dbReference type="Gene3D" id="1.10.290.10">
    <property type="entry name" value="Topoisomerase I, domain 4"/>
    <property type="match status" value="1"/>
</dbReference>
<dbReference type="SUPFAM" id="SSF56712">
    <property type="entry name" value="Prokaryotic type I DNA topoisomerase"/>
    <property type="match status" value="1"/>
</dbReference>
<dbReference type="InterPro" id="IPR013825">
    <property type="entry name" value="Topo_IA_cen_sub2"/>
</dbReference>
<dbReference type="EMBL" id="LCAP01000005">
    <property type="protein sequence ID" value="KKR91492.1"/>
    <property type="molecule type" value="Genomic_DNA"/>
</dbReference>
<dbReference type="Proteomes" id="UP000034190">
    <property type="component" value="Unassembled WGS sequence"/>
</dbReference>
<dbReference type="InterPro" id="IPR013497">
    <property type="entry name" value="Topo_IA_cen"/>
</dbReference>
<dbReference type="GO" id="GO:0003677">
    <property type="term" value="F:DNA binding"/>
    <property type="evidence" value="ECO:0007669"/>
    <property type="project" value="UniProtKB-KW"/>
</dbReference>
<protein>
    <recommendedName>
        <fullName evidence="10">DNA topoisomerase 1</fullName>
        <ecNumber evidence="10">5.6.2.1</ecNumber>
    </recommendedName>
    <alternativeName>
        <fullName evidence="10">DNA topoisomerase I</fullName>
    </alternativeName>
</protein>
<comment type="caution">
    <text evidence="14">The sequence shown here is derived from an EMBL/GenBank/DDBJ whole genome shotgun (WGS) entry which is preliminary data.</text>
</comment>
<dbReference type="PROSITE" id="PS50880">
    <property type="entry name" value="TOPRIM"/>
    <property type="match status" value="1"/>
</dbReference>
<dbReference type="Pfam" id="PF01131">
    <property type="entry name" value="Topoisom_bac"/>
    <property type="match status" value="1"/>
</dbReference>
<dbReference type="PANTHER" id="PTHR42785:SF1">
    <property type="entry name" value="DNA TOPOISOMERASE"/>
    <property type="match status" value="1"/>
</dbReference>
<evidence type="ECO:0000256" key="3">
    <source>
        <dbReference type="ARBA" id="ARBA00022723"/>
    </source>
</evidence>
<comment type="function">
    <text evidence="10">Releases the supercoiling and torsional tension of DNA, which is introduced during the DNA replication and transcription, by transiently cleaving and rejoining one strand of the DNA duplex. Introduces a single-strand break via transesterification at a target site in duplex DNA. The scissile phosphodiester is attacked by the catalytic tyrosine of the enzyme, resulting in the formation of a DNA-(5'-phosphotyrosyl)-enzyme intermediate and the expulsion of a 3'-OH DNA strand. The free DNA strand then undergoes passage around the unbroken strand, thus removing DNA supercoils. Finally, in the religation step, the DNA 3'-OH attacks the covalent intermediate to expel the active-site tyrosine and restore the DNA phosphodiester backbone.</text>
</comment>
<comment type="subunit">
    <text evidence="10">Monomer.</text>
</comment>
<dbReference type="HAMAP" id="MF_00952">
    <property type="entry name" value="Topoisom_1_prok"/>
    <property type="match status" value="1"/>
</dbReference>
<dbReference type="InterPro" id="IPR013824">
    <property type="entry name" value="Topo_IA_cen_sub1"/>
</dbReference>
<keyword evidence="9 10" id="KW-0413">Isomerase</keyword>
<feature type="site" description="Interaction with DNA" evidence="10">
    <location>
        <position position="31"/>
    </location>
</feature>
<accession>A0A0G0XUB0</accession>
<feature type="site" description="Interaction with DNA" evidence="10">
    <location>
        <position position="141"/>
    </location>
</feature>